<evidence type="ECO:0000313" key="1">
    <source>
        <dbReference type="EMBL" id="KAK2618841.1"/>
    </source>
</evidence>
<accession>A0AAV9FYH7</accession>
<name>A0AAV9FYH7_LEPIR</name>
<proteinExistence type="predicted"/>
<protein>
    <submittedName>
        <fullName evidence="1">Uncharacterized protein</fullName>
    </submittedName>
</protein>
<dbReference type="Proteomes" id="UP000218471">
    <property type="component" value="Unassembled WGS sequence"/>
</dbReference>
<reference evidence="1" key="1">
    <citation type="submission" date="2023-10" db="EMBL/GenBank/DDBJ databases">
        <title>Genomic and proteomic analysis of Leptospira interrogans strain CUDO8.</title>
        <authorList>
            <person name="Boonciew P."/>
            <person name="Kurilung A."/>
            <person name="Prapasarakul N."/>
        </authorList>
    </citation>
    <scope>NUCLEOTIDE SEQUENCE</scope>
    <source>
        <strain evidence="1">CUDO8</strain>
    </source>
</reference>
<gene>
    <name evidence="1" type="ORF">CFV95_007415</name>
</gene>
<comment type="caution">
    <text evidence="1">The sequence shown here is derived from an EMBL/GenBank/DDBJ whole genome shotgun (WGS) entry which is preliminary data.</text>
</comment>
<sequence>MNWNSFGVNTPSPQDAKSQTLMPGFSLTDRKTVVCWSNVLKLLSSNKKGQELTLDLSCFFGFTRT</sequence>
<evidence type="ECO:0000313" key="2">
    <source>
        <dbReference type="Proteomes" id="UP000218471"/>
    </source>
</evidence>
<organism evidence="1 2">
    <name type="scientific">Leptospira interrogans</name>
    <dbReference type="NCBI Taxonomy" id="173"/>
    <lineage>
        <taxon>Bacteria</taxon>
        <taxon>Pseudomonadati</taxon>
        <taxon>Spirochaetota</taxon>
        <taxon>Spirochaetia</taxon>
        <taxon>Leptospirales</taxon>
        <taxon>Leptospiraceae</taxon>
        <taxon>Leptospira</taxon>
    </lineage>
</organism>
<dbReference type="RefSeq" id="WP_061217311.1">
    <property type="nucleotide sequence ID" value="NZ_NKYG02000001.1"/>
</dbReference>
<dbReference type="EMBL" id="NKYG02000001">
    <property type="protein sequence ID" value="KAK2618841.1"/>
    <property type="molecule type" value="Genomic_DNA"/>
</dbReference>
<dbReference type="AlphaFoldDB" id="A0AAV9FYH7"/>